<dbReference type="GO" id="GO:0032259">
    <property type="term" value="P:methylation"/>
    <property type="evidence" value="ECO:0007669"/>
    <property type="project" value="UniProtKB-KW"/>
</dbReference>
<dbReference type="Pfam" id="PF13847">
    <property type="entry name" value="Methyltransf_31"/>
    <property type="match status" value="1"/>
</dbReference>
<feature type="domain" description="Methyltransferase" evidence="4">
    <location>
        <begin position="46"/>
        <end position="162"/>
    </location>
</feature>
<name>A0ABU9DU21_9BACL</name>
<dbReference type="RefSeq" id="WP_341418798.1">
    <property type="nucleotide sequence ID" value="NZ_JBBPCC010000022.1"/>
</dbReference>
<dbReference type="GO" id="GO:0008168">
    <property type="term" value="F:methyltransferase activity"/>
    <property type="evidence" value="ECO:0007669"/>
    <property type="project" value="UniProtKB-KW"/>
</dbReference>
<dbReference type="InterPro" id="IPR025714">
    <property type="entry name" value="Methyltranfer_dom"/>
</dbReference>
<dbReference type="Proteomes" id="UP001469365">
    <property type="component" value="Unassembled WGS sequence"/>
</dbReference>
<evidence type="ECO:0000256" key="3">
    <source>
        <dbReference type="ARBA" id="ARBA00022691"/>
    </source>
</evidence>
<gene>
    <name evidence="5" type="ORF">WMW72_27550</name>
</gene>
<dbReference type="PANTHER" id="PTHR43464:SF19">
    <property type="entry name" value="UBIQUINONE BIOSYNTHESIS O-METHYLTRANSFERASE, MITOCHONDRIAL"/>
    <property type="match status" value="1"/>
</dbReference>
<dbReference type="PANTHER" id="PTHR43464">
    <property type="entry name" value="METHYLTRANSFERASE"/>
    <property type="match status" value="1"/>
</dbReference>
<dbReference type="InterPro" id="IPR029063">
    <property type="entry name" value="SAM-dependent_MTases_sf"/>
</dbReference>
<dbReference type="EMBL" id="JBBPCC010000022">
    <property type="protein sequence ID" value="MEK8131667.1"/>
    <property type="molecule type" value="Genomic_DNA"/>
</dbReference>
<keyword evidence="3" id="KW-0949">S-adenosyl-L-methionine</keyword>
<evidence type="ECO:0000259" key="4">
    <source>
        <dbReference type="Pfam" id="PF13847"/>
    </source>
</evidence>
<sequence length="250" mass="29119">MSVRGEMQTYWEGEAQLYGEGIRKELQGFERKAWKELILEHAPGQDKLDVLDIGCGPGFFSIILAEEGHRVTGIDCTDNMLAEARGHAEEEGVQVAEFRKMDSHRMEFEDEQFDLIVCRNLTWTLDDPASAYADWHRVLRKGGRLLIFDANWNRHLVDEDMRRQHEEDLQAYVERGFGEPPQHVDWEESDRLSRLLPLTHEWRPAWDVQVLNKLGFAEVWTAENLNERILDERQQVLSRSTPVFMVGAQK</sequence>
<protein>
    <submittedName>
        <fullName evidence="5">Class I SAM-dependent methyltransferase</fullName>
        <ecNumber evidence="5">2.1.1.-</ecNumber>
    </submittedName>
</protein>
<reference evidence="5 6" key="1">
    <citation type="submission" date="2024-04" db="EMBL/GenBank/DDBJ databases">
        <title>draft genome sequnece of Paenibacillus filicis.</title>
        <authorList>
            <person name="Kim D.-U."/>
        </authorList>
    </citation>
    <scope>NUCLEOTIDE SEQUENCE [LARGE SCALE GENOMIC DNA]</scope>
    <source>
        <strain evidence="5 6">KACC14197</strain>
    </source>
</reference>
<keyword evidence="6" id="KW-1185">Reference proteome</keyword>
<dbReference type="CDD" id="cd02440">
    <property type="entry name" value="AdoMet_MTases"/>
    <property type="match status" value="1"/>
</dbReference>
<evidence type="ECO:0000313" key="5">
    <source>
        <dbReference type="EMBL" id="MEK8131667.1"/>
    </source>
</evidence>
<organism evidence="5 6">
    <name type="scientific">Paenibacillus filicis</name>
    <dbReference type="NCBI Taxonomy" id="669464"/>
    <lineage>
        <taxon>Bacteria</taxon>
        <taxon>Bacillati</taxon>
        <taxon>Bacillota</taxon>
        <taxon>Bacilli</taxon>
        <taxon>Bacillales</taxon>
        <taxon>Paenibacillaceae</taxon>
        <taxon>Paenibacillus</taxon>
    </lineage>
</organism>
<accession>A0ABU9DU21</accession>
<evidence type="ECO:0000256" key="1">
    <source>
        <dbReference type="ARBA" id="ARBA00022603"/>
    </source>
</evidence>
<dbReference type="Gene3D" id="3.40.50.150">
    <property type="entry name" value="Vaccinia Virus protein VP39"/>
    <property type="match status" value="1"/>
</dbReference>
<keyword evidence="2 5" id="KW-0808">Transferase</keyword>
<proteinExistence type="predicted"/>
<keyword evidence="1 5" id="KW-0489">Methyltransferase</keyword>
<dbReference type="EC" id="2.1.1.-" evidence="5"/>
<evidence type="ECO:0000256" key="2">
    <source>
        <dbReference type="ARBA" id="ARBA00022679"/>
    </source>
</evidence>
<dbReference type="SUPFAM" id="SSF53335">
    <property type="entry name" value="S-adenosyl-L-methionine-dependent methyltransferases"/>
    <property type="match status" value="1"/>
</dbReference>
<evidence type="ECO:0000313" key="6">
    <source>
        <dbReference type="Proteomes" id="UP001469365"/>
    </source>
</evidence>
<comment type="caution">
    <text evidence="5">The sequence shown here is derived from an EMBL/GenBank/DDBJ whole genome shotgun (WGS) entry which is preliminary data.</text>
</comment>